<accession>I4A1X0</accession>
<keyword evidence="1" id="KW-0732">Signal</keyword>
<reference evidence="3 4" key="1">
    <citation type="submission" date="2012-06" db="EMBL/GenBank/DDBJ databases">
        <title>The complete genome of Ornithobacterium rhinotracheale DSM 15997.</title>
        <authorList>
            <consortium name="US DOE Joint Genome Institute (JGI-PGF)"/>
            <person name="Lucas S."/>
            <person name="Copeland A."/>
            <person name="Lapidus A."/>
            <person name="Goodwin L."/>
            <person name="Pitluck S."/>
            <person name="Peters L."/>
            <person name="Mikhailova N."/>
            <person name="Teshima H."/>
            <person name="Kyrpides N."/>
            <person name="Mavromatis K."/>
            <person name="Pagani I."/>
            <person name="Ivanova N."/>
            <person name="Ovchinnikova G."/>
            <person name="Zeytun A."/>
            <person name="Detter J.C."/>
            <person name="Han C."/>
            <person name="Land M."/>
            <person name="Hauser L."/>
            <person name="Markowitz V."/>
            <person name="Cheng J.-F."/>
            <person name="Hugenholtz P."/>
            <person name="Woyke T."/>
            <person name="Wu D."/>
            <person name="Lang E."/>
            <person name="Kopitz M."/>
            <person name="Brambilla E."/>
            <person name="Klenk H.-P."/>
            <person name="Eisen J.A."/>
        </authorList>
    </citation>
    <scope>NUCLEOTIDE SEQUENCE [LARGE SCALE GENOMIC DNA]</scope>
    <source>
        <strain evidence="4">ATCC 51463 / DSM 15997 / CCUG 23171 / LMG 9086</strain>
    </source>
</reference>
<dbReference type="KEGG" id="orh:Ornrh_1804"/>
<dbReference type="GO" id="GO:0009279">
    <property type="term" value="C:cell outer membrane"/>
    <property type="evidence" value="ECO:0007669"/>
    <property type="project" value="TreeGrafter"/>
</dbReference>
<dbReference type="HOGENOM" id="CLU_007637_0_0_10"/>
<proteinExistence type="predicted"/>
<evidence type="ECO:0000259" key="2">
    <source>
        <dbReference type="Pfam" id="PF19838"/>
    </source>
</evidence>
<evidence type="ECO:0000313" key="3">
    <source>
        <dbReference type="EMBL" id="AFL97954.1"/>
    </source>
</evidence>
<dbReference type="InterPro" id="IPR050218">
    <property type="entry name" value="LptD"/>
</dbReference>
<dbReference type="GeneID" id="97258412"/>
<gene>
    <name evidence="3" type="ordered locus">Ornrh_1804</name>
</gene>
<dbReference type="STRING" id="867902.Ornrh_1804"/>
<dbReference type="Proteomes" id="UP000006051">
    <property type="component" value="Chromosome"/>
</dbReference>
<feature type="signal peptide" evidence="1">
    <location>
        <begin position="1"/>
        <end position="26"/>
    </location>
</feature>
<evidence type="ECO:0000313" key="4">
    <source>
        <dbReference type="Proteomes" id="UP000006051"/>
    </source>
</evidence>
<evidence type="ECO:0000256" key="1">
    <source>
        <dbReference type="SAM" id="SignalP"/>
    </source>
</evidence>
<dbReference type="PANTHER" id="PTHR30189">
    <property type="entry name" value="LPS-ASSEMBLY PROTEIN"/>
    <property type="match status" value="1"/>
</dbReference>
<feature type="domain" description="LPS-assembly protein LptD central" evidence="2">
    <location>
        <begin position="215"/>
        <end position="695"/>
    </location>
</feature>
<dbReference type="PATRIC" id="fig|867902.3.peg.1749"/>
<feature type="chain" id="PRO_5003685556" description="LPS-assembly protein LptD central domain-containing protein" evidence="1">
    <location>
        <begin position="27"/>
        <end position="875"/>
    </location>
</feature>
<dbReference type="PANTHER" id="PTHR30189:SF1">
    <property type="entry name" value="LPS-ASSEMBLY PROTEIN LPTD"/>
    <property type="match status" value="1"/>
</dbReference>
<protein>
    <recommendedName>
        <fullName evidence="2">LPS-assembly protein LptD central domain-containing protein</fullName>
    </recommendedName>
</protein>
<dbReference type="eggNOG" id="COG1452">
    <property type="taxonomic scope" value="Bacteria"/>
</dbReference>
<dbReference type="RefSeq" id="WP_014791476.1">
    <property type="nucleotide sequence ID" value="NC_018016.1"/>
</dbReference>
<dbReference type="InterPro" id="IPR045659">
    <property type="entry name" value="LptD_2"/>
</dbReference>
<organism evidence="3 4">
    <name type="scientific">Ornithobacterium rhinotracheale (strain ATCC 51463 / DSM 15997 / CCUG 23171 / CIP 104009 / LMG 9086)</name>
    <dbReference type="NCBI Taxonomy" id="867902"/>
    <lineage>
        <taxon>Bacteria</taxon>
        <taxon>Pseudomonadati</taxon>
        <taxon>Bacteroidota</taxon>
        <taxon>Flavobacteriia</taxon>
        <taxon>Flavobacteriales</taxon>
        <taxon>Weeksellaceae</taxon>
        <taxon>Ornithobacterium</taxon>
    </lineage>
</organism>
<dbReference type="Pfam" id="PF19838">
    <property type="entry name" value="LptD_2"/>
    <property type="match status" value="1"/>
</dbReference>
<dbReference type="EMBL" id="CP003283">
    <property type="protein sequence ID" value="AFL97954.1"/>
    <property type="molecule type" value="Genomic_DNA"/>
</dbReference>
<dbReference type="AlphaFoldDB" id="I4A1X0"/>
<dbReference type="GO" id="GO:1990351">
    <property type="term" value="C:transporter complex"/>
    <property type="evidence" value="ECO:0007669"/>
    <property type="project" value="TreeGrafter"/>
</dbReference>
<name>I4A1X0_ORNRL</name>
<keyword evidence="4" id="KW-1185">Reference proteome</keyword>
<sequence length="875" mass="99048">MEYKVFNRVIRIILIFICGISFAQKAASTPKNKNENKKNVQDSVRIDSVSSNKNALQSVVDYSSDNVFHDLKNKKSYLEYDAKVHYTDIDISAEFIEINWETGELFAEGKKDSIGRLIKPSIFKQGENTMEYDNFTYNIKTKKGTASNIRTQQNLGGDNGVVVAKLVKQYSDTVSGLRKVAFTTDEYFINKKDSVADYHLEAEVAKFIQGKDRKVVTGPVFMKIYNVTTPLALPFSFIPMGTDRSTGLLLPSFGERQDVGFYIQGAGIYVPLGDYMDITFTGDIFTKGSYGLHTRSQYKKRYKFSGDFSFDWERRVSGFKGLSSYSKTKLYRLYWSHRQDPKANPNLIFSANVNYTSSTFYREGLSNYNLISGNVLRNTAQSSISINKTFPNTPFSGSLNLSHSQMFGGSGNGEQNPVTFTLPALVVNMSRIYPFAPKVGTKKGLLENIGMTYNFNLQNLIQTTEENVFTKKMFDDAKNGIKHSLSFNTGTTIFNYFPVSFGGNYQDVWYLKTIKKWYDKAAHKVETKDVNGFSTFRTFGVNTSVQTTLYGIKVFGSADDNKMIKAIRHVISPSVGFSYTPDFSAPSWGYYDSYINERGEQVLYSKFEGGIYGSPSRGLSESLNLSISNNLEMKIRSKQDSTGVKKVKIFDYLNLSTSYNFAADSLKLSPISINGATSVLNNQMRINFSATVNPYQVLVNEQNPYGVRINKFGKLNVTNYNIGLNYSLNDKTFGDRKIDYPRRGAIRNDVYYFDDQGYAQFLTPWNLSFGLNYSANKNLRGDVNKTTSLNISGRIAPTPYWDISGSTNIDLQTGQISYTRLALTRDLRSFRINFSMVPFGMYKTWNFFIGIKANFLSDALKYEERNFNSGRQPEF</sequence>